<comment type="caution">
    <text evidence="2">The sequence shown here is derived from an EMBL/GenBank/DDBJ whole genome shotgun (WGS) entry which is preliminary data.</text>
</comment>
<feature type="transmembrane region" description="Helical" evidence="1">
    <location>
        <begin position="391"/>
        <end position="411"/>
    </location>
</feature>
<keyword evidence="1" id="KW-0812">Transmembrane</keyword>
<feature type="transmembrane region" description="Helical" evidence="1">
    <location>
        <begin position="94"/>
        <end position="115"/>
    </location>
</feature>
<feature type="transmembrane region" description="Helical" evidence="1">
    <location>
        <begin position="21"/>
        <end position="43"/>
    </location>
</feature>
<keyword evidence="1" id="KW-1133">Transmembrane helix</keyword>
<evidence type="ECO:0000313" key="2">
    <source>
        <dbReference type="EMBL" id="GIE25571.1"/>
    </source>
</evidence>
<evidence type="ECO:0008006" key="4">
    <source>
        <dbReference type="Google" id="ProtNLM"/>
    </source>
</evidence>
<sequence length="475" mass="48134">MNAAELRRWIRVRRLHGARGRWSADGIYTVVLSAAFAVLAVATSARGPGIALTVAAPAGAALALWAAATFGPLGLSRPTLMWVATGPVSRRDLLLPRLTAVLGVGGTTGLLTVLVSHAPTAGLLVLAAASGVLLAGVAAGIQIAARNAAPILRTLAAGSLAAALLMPRTAALAPDPAVIGAVVAAALLVVGVVVARLDHIRIGALSGDGAATLINGIGTADPGLLTRAAEERRWRGRTLRGRLPARSGGRAIVAHDVLAYLRLPGRVALTVALGAVPVIVAGPGTSPTVLLGSWAVAALLAAGQTTSNVRHDADRPTPARLLGLTGQHLLTLRSALPTVVATLWSAVALALVAARTGGDVAAALFLGAASGPALAAGALRSARRSLVRHDYPLIVTPMGVVPSGPFLWLAQGPDLALLGSLPLLIALATATYGWLASLIQAAMATAVLAGFLTRRPGAFRLKPLLHRTATVIWRL</sequence>
<keyword evidence="3" id="KW-1185">Reference proteome</keyword>
<dbReference type="Pfam" id="PF19814">
    <property type="entry name" value="DUF6297"/>
    <property type="match status" value="1"/>
</dbReference>
<feature type="transmembrane region" description="Helical" evidence="1">
    <location>
        <begin position="121"/>
        <end position="144"/>
    </location>
</feature>
<evidence type="ECO:0000256" key="1">
    <source>
        <dbReference type="SAM" id="Phobius"/>
    </source>
</evidence>
<feature type="transmembrane region" description="Helical" evidence="1">
    <location>
        <begin position="49"/>
        <end position="73"/>
    </location>
</feature>
<name>A0ABQ4A401_9ACTN</name>
<dbReference type="Proteomes" id="UP000603200">
    <property type="component" value="Unassembled WGS sequence"/>
</dbReference>
<dbReference type="InterPro" id="IPR046264">
    <property type="entry name" value="DUF6297"/>
</dbReference>
<feature type="transmembrane region" description="Helical" evidence="1">
    <location>
        <begin position="423"/>
        <end position="452"/>
    </location>
</feature>
<keyword evidence="1" id="KW-0472">Membrane</keyword>
<dbReference type="RefSeq" id="WP_203842515.1">
    <property type="nucleotide sequence ID" value="NZ_BAAATV010000023.1"/>
</dbReference>
<feature type="transmembrane region" description="Helical" evidence="1">
    <location>
        <begin position="151"/>
        <end position="171"/>
    </location>
</feature>
<reference evidence="2 3" key="1">
    <citation type="submission" date="2021-01" db="EMBL/GenBank/DDBJ databases">
        <title>Whole genome shotgun sequence of Actinoplanes humidus NBRC 14915.</title>
        <authorList>
            <person name="Komaki H."/>
            <person name="Tamura T."/>
        </authorList>
    </citation>
    <scope>NUCLEOTIDE SEQUENCE [LARGE SCALE GENOMIC DNA]</scope>
    <source>
        <strain evidence="2 3">NBRC 14915</strain>
    </source>
</reference>
<organism evidence="2 3">
    <name type="scientific">Winogradskya humida</name>
    <dbReference type="NCBI Taxonomy" id="113566"/>
    <lineage>
        <taxon>Bacteria</taxon>
        <taxon>Bacillati</taxon>
        <taxon>Actinomycetota</taxon>
        <taxon>Actinomycetes</taxon>
        <taxon>Micromonosporales</taxon>
        <taxon>Micromonosporaceae</taxon>
        <taxon>Winogradskya</taxon>
    </lineage>
</organism>
<accession>A0ABQ4A401</accession>
<proteinExistence type="predicted"/>
<protein>
    <recommendedName>
        <fullName evidence="4">ABC-2 type transport system permease protein</fullName>
    </recommendedName>
</protein>
<feature type="transmembrane region" description="Helical" evidence="1">
    <location>
        <begin position="177"/>
        <end position="197"/>
    </location>
</feature>
<feature type="transmembrane region" description="Helical" evidence="1">
    <location>
        <begin position="360"/>
        <end position="379"/>
    </location>
</feature>
<feature type="transmembrane region" description="Helical" evidence="1">
    <location>
        <begin position="330"/>
        <end position="354"/>
    </location>
</feature>
<gene>
    <name evidence="2" type="ORF">Ahu01nite_086730</name>
</gene>
<evidence type="ECO:0000313" key="3">
    <source>
        <dbReference type="Proteomes" id="UP000603200"/>
    </source>
</evidence>
<dbReference type="EMBL" id="BOMN01000123">
    <property type="protein sequence ID" value="GIE25571.1"/>
    <property type="molecule type" value="Genomic_DNA"/>
</dbReference>